<dbReference type="Proteomes" id="UP000298030">
    <property type="component" value="Unassembled WGS sequence"/>
</dbReference>
<dbReference type="InterPro" id="IPR056884">
    <property type="entry name" value="NPHP3-like_N"/>
</dbReference>
<name>A0A4Y7T8C8_COPMI</name>
<feature type="region of interest" description="Disordered" evidence="2">
    <location>
        <begin position="1"/>
        <end position="99"/>
    </location>
</feature>
<evidence type="ECO:0000259" key="3">
    <source>
        <dbReference type="Pfam" id="PF24883"/>
    </source>
</evidence>
<keyword evidence="5" id="KW-1185">Reference proteome</keyword>
<sequence length="435" mass="46109">ANFPHTASENPKDDQYLPSSFASRTETLVGPPPDTAPDYLALAGHPNTAVNPPVCPALPAPLPSPPEGPIRSASYFHSSTLDRGGLKSSGGSGHRAQVAAPPYCHTEPPRLHDTASLPCSLQGGPRHLHPPVTGPPTPHSDYRSLSAVHAQDYTQPHGKALDEEIRSSPHVGGRATHNGIPPQIITPSLEQSAEAFGKEDPSGVPPLIHRTVPAIGSVTSPHPSQAPVPPAPVSFTTHAQNLTVGFMGSIIAGGSVTIRPRMIINSDQDPGWRLLQAHVAPNAIHTSTAVQSTGKCDPGTRLKVLTRINDWTKPTTLASVLCMTGAAGSGKSSIALSVAEKCERNHTLGGTFFFSSSDDTRKSCSRFVSTIAYQLALQSKKIRDSIVDAVRADGVSGFREIAVGPGHEAHLRSPSRRARHAGVVDRDHRRCRRMH</sequence>
<evidence type="ECO:0000313" key="5">
    <source>
        <dbReference type="Proteomes" id="UP000298030"/>
    </source>
</evidence>
<feature type="region of interest" description="Disordered" evidence="2">
    <location>
        <begin position="409"/>
        <end position="435"/>
    </location>
</feature>
<dbReference type="Pfam" id="PF24883">
    <property type="entry name" value="NPHP3_N"/>
    <property type="match status" value="1"/>
</dbReference>
<evidence type="ECO:0000313" key="4">
    <source>
        <dbReference type="EMBL" id="TEB30436.1"/>
    </source>
</evidence>
<evidence type="ECO:0000256" key="2">
    <source>
        <dbReference type="SAM" id="MobiDB-lite"/>
    </source>
</evidence>
<dbReference type="InterPro" id="IPR027417">
    <property type="entry name" value="P-loop_NTPase"/>
</dbReference>
<feature type="domain" description="Nephrocystin 3-like N-terminal" evidence="3">
    <location>
        <begin position="307"/>
        <end position="393"/>
    </location>
</feature>
<accession>A0A4Y7T8C8</accession>
<protein>
    <recommendedName>
        <fullName evidence="3">Nephrocystin 3-like N-terminal domain-containing protein</fullName>
    </recommendedName>
</protein>
<dbReference type="Gene3D" id="3.40.50.300">
    <property type="entry name" value="P-loop containing nucleotide triphosphate hydrolases"/>
    <property type="match status" value="1"/>
</dbReference>
<comment type="caution">
    <text evidence="4">The sequence shown here is derived from an EMBL/GenBank/DDBJ whole genome shotgun (WGS) entry which is preliminary data.</text>
</comment>
<feature type="compositionally biased region" description="Polar residues" evidence="2">
    <location>
        <begin position="17"/>
        <end position="26"/>
    </location>
</feature>
<evidence type="ECO:0000256" key="1">
    <source>
        <dbReference type="ARBA" id="ARBA00022737"/>
    </source>
</evidence>
<keyword evidence="1" id="KW-0677">Repeat</keyword>
<feature type="compositionally biased region" description="Pro residues" evidence="2">
    <location>
        <begin position="53"/>
        <end position="68"/>
    </location>
</feature>
<gene>
    <name evidence="4" type="ORF">FA13DRAFT_551896</name>
</gene>
<organism evidence="4 5">
    <name type="scientific">Coprinellus micaceus</name>
    <name type="common">Glistening ink-cap mushroom</name>
    <name type="synonym">Coprinus micaceus</name>
    <dbReference type="NCBI Taxonomy" id="71717"/>
    <lineage>
        <taxon>Eukaryota</taxon>
        <taxon>Fungi</taxon>
        <taxon>Dikarya</taxon>
        <taxon>Basidiomycota</taxon>
        <taxon>Agaricomycotina</taxon>
        <taxon>Agaricomycetes</taxon>
        <taxon>Agaricomycetidae</taxon>
        <taxon>Agaricales</taxon>
        <taxon>Agaricineae</taxon>
        <taxon>Psathyrellaceae</taxon>
        <taxon>Coprinellus</taxon>
    </lineage>
</organism>
<dbReference type="OrthoDB" id="3269932at2759"/>
<dbReference type="AlphaFoldDB" id="A0A4Y7T8C8"/>
<reference evidence="4 5" key="1">
    <citation type="journal article" date="2019" name="Nat. Ecol. Evol.">
        <title>Megaphylogeny resolves global patterns of mushroom evolution.</title>
        <authorList>
            <person name="Varga T."/>
            <person name="Krizsan K."/>
            <person name="Foldi C."/>
            <person name="Dima B."/>
            <person name="Sanchez-Garcia M."/>
            <person name="Sanchez-Ramirez S."/>
            <person name="Szollosi G.J."/>
            <person name="Szarkandi J.G."/>
            <person name="Papp V."/>
            <person name="Albert L."/>
            <person name="Andreopoulos W."/>
            <person name="Angelini C."/>
            <person name="Antonin V."/>
            <person name="Barry K.W."/>
            <person name="Bougher N.L."/>
            <person name="Buchanan P."/>
            <person name="Buyck B."/>
            <person name="Bense V."/>
            <person name="Catcheside P."/>
            <person name="Chovatia M."/>
            <person name="Cooper J."/>
            <person name="Damon W."/>
            <person name="Desjardin D."/>
            <person name="Finy P."/>
            <person name="Geml J."/>
            <person name="Haridas S."/>
            <person name="Hughes K."/>
            <person name="Justo A."/>
            <person name="Karasinski D."/>
            <person name="Kautmanova I."/>
            <person name="Kiss B."/>
            <person name="Kocsube S."/>
            <person name="Kotiranta H."/>
            <person name="LaButti K.M."/>
            <person name="Lechner B.E."/>
            <person name="Liimatainen K."/>
            <person name="Lipzen A."/>
            <person name="Lukacs Z."/>
            <person name="Mihaltcheva S."/>
            <person name="Morgado L.N."/>
            <person name="Niskanen T."/>
            <person name="Noordeloos M.E."/>
            <person name="Ohm R.A."/>
            <person name="Ortiz-Santana B."/>
            <person name="Ovrebo C."/>
            <person name="Racz N."/>
            <person name="Riley R."/>
            <person name="Savchenko A."/>
            <person name="Shiryaev A."/>
            <person name="Soop K."/>
            <person name="Spirin V."/>
            <person name="Szebenyi C."/>
            <person name="Tomsovsky M."/>
            <person name="Tulloss R.E."/>
            <person name="Uehling J."/>
            <person name="Grigoriev I.V."/>
            <person name="Vagvolgyi C."/>
            <person name="Papp T."/>
            <person name="Martin F.M."/>
            <person name="Miettinen O."/>
            <person name="Hibbett D.S."/>
            <person name="Nagy L.G."/>
        </authorList>
    </citation>
    <scope>NUCLEOTIDE SEQUENCE [LARGE SCALE GENOMIC DNA]</scope>
    <source>
        <strain evidence="4 5">FP101781</strain>
    </source>
</reference>
<feature type="non-terminal residue" evidence="4">
    <location>
        <position position="1"/>
    </location>
</feature>
<proteinExistence type="predicted"/>
<dbReference type="SUPFAM" id="SSF52540">
    <property type="entry name" value="P-loop containing nucleoside triphosphate hydrolases"/>
    <property type="match status" value="1"/>
</dbReference>
<dbReference type="EMBL" id="QPFP01000023">
    <property type="protein sequence ID" value="TEB30436.1"/>
    <property type="molecule type" value="Genomic_DNA"/>
</dbReference>